<keyword evidence="7 12" id="KW-0132">Cell division</keyword>
<sequence length="327" mass="35967">MSMLFSGRVSSGASARKVGLARRFIMFWIDHFRQALFSLGELWRTPSASLLTIAVLGVSLTLPTTLHLLVKNVQQISDGFTDAAEISLFIKEDSSDKQIASLVHILQADKDIARVTWITKQQAIKEFSQVSGFGSALSLLTDNPLPDVLLILPKNTAAEQARQLLSRLQNERLVESGKLDIDWLTRLDAIVTLLRQAVLVIALLLLSAVLLIIGNTIRLSIMNKKDEIEVMKLVGATDAFIQRPFLYSGVWYGVFGGLLAFLIVEAMLWWLQSAIGSITSLYQSQFQLMSLGLAEFVGLMLIAITLGLAGSYLSVRRHISGIEPTGP</sequence>
<keyword evidence="10 12" id="KW-0472">Membrane</keyword>
<dbReference type="InterPro" id="IPR047590">
    <property type="entry name" value="FtsX_proteobact-type"/>
</dbReference>
<evidence type="ECO:0000256" key="11">
    <source>
        <dbReference type="ARBA" id="ARBA00023306"/>
    </source>
</evidence>
<evidence type="ECO:0000259" key="14">
    <source>
        <dbReference type="Pfam" id="PF02687"/>
    </source>
</evidence>
<reference evidence="17" key="1">
    <citation type="submission" date="2016-09" db="EMBL/GenBank/DDBJ databases">
        <authorList>
            <person name="Wan X."/>
            <person name="Hou S."/>
        </authorList>
    </citation>
    <scope>NUCLEOTIDE SEQUENCE [LARGE SCALE GENOMIC DNA]</scope>
    <source>
        <strain evidence="17">KH87</strain>
    </source>
</reference>
<comment type="subunit">
    <text evidence="3">Forms a membrane-associated complex with FtsE.</text>
</comment>
<dbReference type="Pfam" id="PF02687">
    <property type="entry name" value="FtsX"/>
    <property type="match status" value="1"/>
</dbReference>
<evidence type="ECO:0000256" key="9">
    <source>
        <dbReference type="ARBA" id="ARBA00022989"/>
    </source>
</evidence>
<name>A0A1E7Q4A7_9GAMM</name>
<evidence type="ECO:0000256" key="5">
    <source>
        <dbReference type="ARBA" id="ARBA00022475"/>
    </source>
</evidence>
<evidence type="ECO:0000256" key="10">
    <source>
        <dbReference type="ARBA" id="ARBA00023136"/>
    </source>
</evidence>
<dbReference type="PANTHER" id="PTHR47755:SF1">
    <property type="entry name" value="CELL DIVISION PROTEIN FTSX"/>
    <property type="match status" value="1"/>
</dbReference>
<dbReference type="OrthoDB" id="9813411at2"/>
<evidence type="ECO:0000256" key="2">
    <source>
        <dbReference type="ARBA" id="ARBA00007379"/>
    </source>
</evidence>
<evidence type="ECO:0000259" key="15">
    <source>
        <dbReference type="Pfam" id="PF18075"/>
    </source>
</evidence>
<dbReference type="NCBIfam" id="TIGR00439">
    <property type="entry name" value="FtsX_Gneg"/>
    <property type="match status" value="1"/>
</dbReference>
<comment type="caution">
    <text evidence="16">The sequence shown here is derived from an EMBL/GenBank/DDBJ whole genome shotgun (WGS) entry which is preliminary data.</text>
</comment>
<evidence type="ECO:0000256" key="8">
    <source>
        <dbReference type="ARBA" id="ARBA00022692"/>
    </source>
</evidence>
<accession>A0A1E7Q4A7</accession>
<dbReference type="InterPro" id="IPR003838">
    <property type="entry name" value="ABC3_permease_C"/>
</dbReference>
<keyword evidence="9 13" id="KW-1133">Transmembrane helix</keyword>
<keyword evidence="11 12" id="KW-0131">Cell cycle</keyword>
<evidence type="ECO:0000256" key="12">
    <source>
        <dbReference type="PIRNR" id="PIRNR003097"/>
    </source>
</evidence>
<feature type="domain" description="ABC3 transporter permease C-terminal" evidence="14">
    <location>
        <begin position="200"/>
        <end position="317"/>
    </location>
</feature>
<dbReference type="GO" id="GO:0005886">
    <property type="term" value="C:plasma membrane"/>
    <property type="evidence" value="ECO:0007669"/>
    <property type="project" value="UniProtKB-SubCell"/>
</dbReference>
<dbReference type="Pfam" id="PF18075">
    <property type="entry name" value="FtsX_ECD"/>
    <property type="match status" value="1"/>
</dbReference>
<feature type="transmembrane region" description="Helical" evidence="13">
    <location>
        <begin position="291"/>
        <end position="313"/>
    </location>
</feature>
<dbReference type="Gene3D" id="3.30.70.3040">
    <property type="match status" value="1"/>
</dbReference>
<dbReference type="AlphaFoldDB" id="A0A1E7Q4A7"/>
<feature type="transmembrane region" description="Helical" evidence="13">
    <location>
        <begin position="193"/>
        <end position="214"/>
    </location>
</feature>
<dbReference type="InterPro" id="IPR040690">
    <property type="entry name" value="FtsX_ECD"/>
</dbReference>
<evidence type="ECO:0000256" key="7">
    <source>
        <dbReference type="ARBA" id="ARBA00022618"/>
    </source>
</evidence>
<dbReference type="PANTHER" id="PTHR47755">
    <property type="entry name" value="CELL DIVISION PROTEIN FTSX"/>
    <property type="match status" value="1"/>
</dbReference>
<dbReference type="RefSeq" id="WP_070048527.1">
    <property type="nucleotide sequence ID" value="NZ_CBCSDO010000003.1"/>
</dbReference>
<dbReference type="GO" id="GO:0051301">
    <property type="term" value="P:cell division"/>
    <property type="evidence" value="ECO:0007669"/>
    <property type="project" value="UniProtKB-KW"/>
</dbReference>
<dbReference type="InterPro" id="IPR004513">
    <property type="entry name" value="FtsX"/>
</dbReference>
<evidence type="ECO:0000256" key="13">
    <source>
        <dbReference type="SAM" id="Phobius"/>
    </source>
</evidence>
<keyword evidence="6 12" id="KW-0997">Cell inner membrane</keyword>
<evidence type="ECO:0000313" key="17">
    <source>
        <dbReference type="Proteomes" id="UP000242258"/>
    </source>
</evidence>
<proteinExistence type="inferred from homology"/>
<evidence type="ECO:0000256" key="1">
    <source>
        <dbReference type="ARBA" id="ARBA00004429"/>
    </source>
</evidence>
<keyword evidence="17" id="KW-1185">Reference proteome</keyword>
<dbReference type="EMBL" id="MKEK01000001">
    <property type="protein sequence ID" value="OEY68961.1"/>
    <property type="molecule type" value="Genomic_DNA"/>
</dbReference>
<feature type="transmembrane region" description="Helical" evidence="13">
    <location>
        <begin position="250"/>
        <end position="271"/>
    </location>
</feature>
<evidence type="ECO:0000256" key="6">
    <source>
        <dbReference type="ARBA" id="ARBA00022519"/>
    </source>
</evidence>
<dbReference type="GO" id="GO:0032153">
    <property type="term" value="C:cell division site"/>
    <property type="evidence" value="ECO:0007669"/>
    <property type="project" value="TreeGrafter"/>
</dbReference>
<keyword evidence="5 12" id="KW-1003">Cell membrane</keyword>
<feature type="domain" description="FtsX extracellular" evidence="15">
    <location>
        <begin position="85"/>
        <end position="175"/>
    </location>
</feature>
<evidence type="ECO:0000313" key="16">
    <source>
        <dbReference type="EMBL" id="OEY68961.1"/>
    </source>
</evidence>
<keyword evidence="8 13" id="KW-0812">Transmembrane</keyword>
<dbReference type="PIRSF" id="PIRSF003097">
    <property type="entry name" value="FtsX"/>
    <property type="match status" value="1"/>
</dbReference>
<comment type="function">
    <text evidence="12">Part of the ABC transporter FtsEX involved in cellular division.</text>
</comment>
<dbReference type="Proteomes" id="UP000242258">
    <property type="component" value="Unassembled WGS sequence"/>
</dbReference>
<comment type="similarity">
    <text evidence="2 12">Belongs to the ABC-4 integral membrane protein family. FtsX subfamily.</text>
</comment>
<gene>
    <name evidence="16" type="ORF">BI198_04800</name>
</gene>
<evidence type="ECO:0000256" key="4">
    <source>
        <dbReference type="ARBA" id="ARBA00021907"/>
    </source>
</evidence>
<evidence type="ECO:0000256" key="3">
    <source>
        <dbReference type="ARBA" id="ARBA00011160"/>
    </source>
</evidence>
<comment type="subcellular location">
    <subcellularLocation>
        <location evidence="1">Cell inner membrane</location>
        <topology evidence="1">Multi-pass membrane protein</topology>
    </subcellularLocation>
</comment>
<protein>
    <recommendedName>
        <fullName evidence="4 12">Cell division protein FtsX</fullName>
    </recommendedName>
</protein>
<organism evidence="16 17">
    <name type="scientific">Rheinheimera salexigens</name>
    <dbReference type="NCBI Taxonomy" id="1628148"/>
    <lineage>
        <taxon>Bacteria</taxon>
        <taxon>Pseudomonadati</taxon>
        <taxon>Pseudomonadota</taxon>
        <taxon>Gammaproteobacteria</taxon>
        <taxon>Chromatiales</taxon>
        <taxon>Chromatiaceae</taxon>
        <taxon>Rheinheimera</taxon>
    </lineage>
</organism>
<dbReference type="STRING" id="1628148.BI198_04800"/>